<evidence type="ECO:0000313" key="3">
    <source>
        <dbReference type="Proteomes" id="UP000248889"/>
    </source>
</evidence>
<organism evidence="2 3">
    <name type="scientific">Streptacidiphilus pinicola</name>
    <dbReference type="NCBI Taxonomy" id="2219663"/>
    <lineage>
        <taxon>Bacteria</taxon>
        <taxon>Bacillati</taxon>
        <taxon>Actinomycetota</taxon>
        <taxon>Actinomycetes</taxon>
        <taxon>Kitasatosporales</taxon>
        <taxon>Streptomycetaceae</taxon>
        <taxon>Streptacidiphilus</taxon>
    </lineage>
</organism>
<dbReference type="PANTHER" id="PTHR33495:SF2">
    <property type="entry name" value="ANTI-SIGMA FACTOR ANTAGONIST TM_1081-RELATED"/>
    <property type="match status" value="1"/>
</dbReference>
<dbReference type="EMBL" id="QKYN01000190">
    <property type="protein sequence ID" value="RAG80895.1"/>
    <property type="molecule type" value="Genomic_DNA"/>
</dbReference>
<dbReference type="PANTHER" id="PTHR33495">
    <property type="entry name" value="ANTI-SIGMA FACTOR ANTAGONIST TM_1081-RELATED-RELATED"/>
    <property type="match status" value="1"/>
</dbReference>
<dbReference type="InterPro" id="IPR036513">
    <property type="entry name" value="STAS_dom_sf"/>
</dbReference>
<gene>
    <name evidence="2" type="ORF">DN069_35690</name>
</gene>
<dbReference type="CDD" id="cd07043">
    <property type="entry name" value="STAS_anti-anti-sigma_factors"/>
    <property type="match status" value="1"/>
</dbReference>
<dbReference type="InterPro" id="IPR002645">
    <property type="entry name" value="STAS_dom"/>
</dbReference>
<dbReference type="SUPFAM" id="SSF52091">
    <property type="entry name" value="SpoIIaa-like"/>
    <property type="match status" value="1"/>
</dbReference>
<reference evidence="2 3" key="1">
    <citation type="submission" date="2018-06" db="EMBL/GenBank/DDBJ databases">
        <title>Streptacidiphilus pinicola sp. nov., isolated from pine grove soil.</title>
        <authorList>
            <person name="Roh S.G."/>
            <person name="Park S."/>
            <person name="Kim M.-K."/>
            <person name="Yun B.-R."/>
            <person name="Park J."/>
            <person name="Kim M.J."/>
            <person name="Kim Y.S."/>
            <person name="Kim S.B."/>
        </authorList>
    </citation>
    <scope>NUCLEOTIDE SEQUENCE [LARGE SCALE GENOMIC DNA]</scope>
    <source>
        <strain evidence="2 3">MMS16-CNU450</strain>
    </source>
</reference>
<dbReference type="GO" id="GO:0043856">
    <property type="term" value="F:anti-sigma factor antagonist activity"/>
    <property type="evidence" value="ECO:0007669"/>
    <property type="project" value="TreeGrafter"/>
</dbReference>
<dbReference type="Pfam" id="PF01740">
    <property type="entry name" value="STAS"/>
    <property type="match status" value="1"/>
</dbReference>
<evidence type="ECO:0000313" key="2">
    <source>
        <dbReference type="EMBL" id="RAG80895.1"/>
    </source>
</evidence>
<protein>
    <recommendedName>
        <fullName evidence="1">STAS domain-containing protein</fullName>
    </recommendedName>
</protein>
<dbReference type="Gene3D" id="3.30.750.24">
    <property type="entry name" value="STAS domain"/>
    <property type="match status" value="1"/>
</dbReference>
<accession>A0A2X0JVG8</accession>
<sequence length="136" mass="14174">MRDVHCSDGWKAGDRMATEQVNGFEPEAIQARCSYEAVAGVLVYSLAGDLDVGTDALALDVALTGFRAVVVDLAEVGFFGSAALNALLGLRRRAAAAGLEVHLSAVPPAVTRILALTGTDRLFPTHEDVNASLPAP</sequence>
<dbReference type="PROSITE" id="PS50801">
    <property type="entry name" value="STAS"/>
    <property type="match status" value="1"/>
</dbReference>
<comment type="caution">
    <text evidence="2">The sequence shown here is derived from an EMBL/GenBank/DDBJ whole genome shotgun (WGS) entry which is preliminary data.</text>
</comment>
<name>A0A2X0JVG8_9ACTN</name>
<dbReference type="OrthoDB" id="3854975at2"/>
<proteinExistence type="predicted"/>
<keyword evidence="3" id="KW-1185">Reference proteome</keyword>
<evidence type="ECO:0000259" key="1">
    <source>
        <dbReference type="PROSITE" id="PS50801"/>
    </source>
</evidence>
<dbReference type="AlphaFoldDB" id="A0A2X0JVG8"/>
<dbReference type="Proteomes" id="UP000248889">
    <property type="component" value="Unassembled WGS sequence"/>
</dbReference>
<feature type="domain" description="STAS" evidence="1">
    <location>
        <begin position="31"/>
        <end position="136"/>
    </location>
</feature>